<evidence type="ECO:0000313" key="3">
    <source>
        <dbReference type="EMBL" id="MDX4957385.1"/>
    </source>
</evidence>
<accession>A0AAJ2R2P1</accession>
<evidence type="ECO:0000313" key="2">
    <source>
        <dbReference type="EMBL" id="MDX4954686.1"/>
    </source>
</evidence>
<sequence>MAHYLAQPAQPAQPAPGATSRTVSPDPHSHFFGIFPVLLDFLLQVLLQRPADQGVGAVAVTACGSAGEGTSQPTKCQKVVAYGNPAAQCTTLKGGEVISLNENTMVRVVRWLHSIDCGEVVNKGLPNQVVYGSPFDNLSAAVKDAGISNIDLWQGGPESNVVAQARVIIPAFKVKYFQPHHLGTRATKVDGNSVGFSLEYGLHFPYLETEVPRLTDYLKSANAVAYNPVNYFDAWSLSKDGFKSQDNADVKAVYGLPATGPGPGRQGPNPRAGQLECTGA</sequence>
<dbReference type="EMBL" id="JAWWMZ010000017">
    <property type="protein sequence ID" value="MDX4957385.1"/>
    <property type="molecule type" value="Genomic_DNA"/>
</dbReference>
<protein>
    <submittedName>
        <fullName evidence="2">Uncharacterized protein</fullName>
    </submittedName>
</protein>
<dbReference type="EMBL" id="JAWWMZ010000004">
    <property type="protein sequence ID" value="MDX4954686.1"/>
    <property type="molecule type" value="Genomic_DNA"/>
</dbReference>
<name>A0AAJ2R2P1_DELAC</name>
<feature type="region of interest" description="Disordered" evidence="1">
    <location>
        <begin position="255"/>
        <end position="280"/>
    </location>
</feature>
<proteinExistence type="predicted"/>
<gene>
    <name evidence="2" type="ORF">SGN30_14810</name>
    <name evidence="3" type="ORF">SGN30_28535</name>
</gene>
<dbReference type="RefSeq" id="WP_319073933.1">
    <property type="nucleotide sequence ID" value="NZ_JAWWMZ010000004.1"/>
</dbReference>
<dbReference type="Proteomes" id="UP001287445">
    <property type="component" value="Unassembled WGS sequence"/>
</dbReference>
<reference evidence="2" key="1">
    <citation type="submission" date="2023-11" db="EMBL/GenBank/DDBJ databases">
        <title>Identification and selenium tolerance of Delftia acidovorans R3-25.</title>
        <authorList>
            <person name="Zhang S."/>
            <person name="Liu Y."/>
            <person name="Guo Y."/>
        </authorList>
    </citation>
    <scope>NUCLEOTIDE SEQUENCE</scope>
    <source>
        <strain evidence="2">R3-25</strain>
    </source>
</reference>
<comment type="caution">
    <text evidence="2">The sequence shown here is derived from an EMBL/GenBank/DDBJ whole genome shotgun (WGS) entry which is preliminary data.</text>
</comment>
<feature type="compositionally biased region" description="Low complexity" evidence="1">
    <location>
        <begin position="1"/>
        <end position="16"/>
    </location>
</feature>
<evidence type="ECO:0000313" key="4">
    <source>
        <dbReference type="Proteomes" id="UP001287445"/>
    </source>
</evidence>
<evidence type="ECO:0000256" key="1">
    <source>
        <dbReference type="SAM" id="MobiDB-lite"/>
    </source>
</evidence>
<feature type="region of interest" description="Disordered" evidence="1">
    <location>
        <begin position="1"/>
        <end position="24"/>
    </location>
</feature>
<organism evidence="2 4">
    <name type="scientific">Delftia acidovorans</name>
    <name type="common">Pseudomonas acidovorans</name>
    <name type="synonym">Comamonas acidovorans</name>
    <dbReference type="NCBI Taxonomy" id="80866"/>
    <lineage>
        <taxon>Bacteria</taxon>
        <taxon>Pseudomonadati</taxon>
        <taxon>Pseudomonadota</taxon>
        <taxon>Betaproteobacteria</taxon>
        <taxon>Burkholderiales</taxon>
        <taxon>Comamonadaceae</taxon>
        <taxon>Delftia</taxon>
    </lineage>
</organism>
<dbReference type="AlphaFoldDB" id="A0AAJ2R2P1"/>